<feature type="compositionally biased region" description="Basic and acidic residues" evidence="1">
    <location>
        <begin position="308"/>
        <end position="317"/>
    </location>
</feature>
<dbReference type="InterPro" id="IPR011009">
    <property type="entry name" value="Kinase-like_dom_sf"/>
</dbReference>
<dbReference type="InterPro" id="IPR000719">
    <property type="entry name" value="Prot_kinase_dom"/>
</dbReference>
<feature type="domain" description="Protein kinase" evidence="2">
    <location>
        <begin position="16"/>
        <end position="290"/>
    </location>
</feature>
<sequence length="462" mass="51014">MALTDCAASVIEESSLVGWEWIAGGGFGQVYKARHRHWLDDVAIKLLNCDGGSSSGLLREVEMMRQGRSPHVIHVHGVFKGRPDVPGSTVQLGLVMEFMDSGSLKSLQDTLRGPPPWPLAFRLVHQVALGINFLHSLSPALLHLDLKPSNVLLDSSLRAKLSDFGLARFYHSITRGSKKNNDEEGGTLGYMPPEAFDLSYRPTRASDIYSYGILLWSIITGEQPYPHALSDIVRLRVPLGDRPLLQEIEHQSADCAGLTELMELMKKCWEGDPSNRPSSGECTTVTEKLYEMHKRSINDAVHQVQNRLDQKKEEELSRQLGRAHVTQPVRGQAVIPDVPTGRAPVQERAGLITKPRQKTEDKGKCDPPPPQPACVAEVDKGRSADRVKSASVDPIHLAPPSPSNGSLPQGRRKPKLNQFSYERQSSSPASGLHIRVSNVIGFQSGNNNTMYIERKRHPTAPQ</sequence>
<keyword evidence="4" id="KW-0675">Receptor</keyword>
<organism evidence="3 4">
    <name type="scientific">Stegastes partitus</name>
    <name type="common">bicolor damselfish</name>
    <dbReference type="NCBI Taxonomy" id="144197"/>
    <lineage>
        <taxon>Eukaryota</taxon>
        <taxon>Metazoa</taxon>
        <taxon>Chordata</taxon>
        <taxon>Craniata</taxon>
        <taxon>Vertebrata</taxon>
        <taxon>Euteleostomi</taxon>
        <taxon>Actinopterygii</taxon>
        <taxon>Neopterygii</taxon>
        <taxon>Teleostei</taxon>
        <taxon>Neoteleostei</taxon>
        <taxon>Acanthomorphata</taxon>
        <taxon>Ovalentaria</taxon>
        <taxon>Pomacentridae</taxon>
        <taxon>Stegastes</taxon>
    </lineage>
</organism>
<evidence type="ECO:0000256" key="1">
    <source>
        <dbReference type="SAM" id="MobiDB-lite"/>
    </source>
</evidence>
<dbReference type="InterPro" id="IPR051681">
    <property type="entry name" value="Ser/Thr_Kinases-Pseudokinases"/>
</dbReference>
<feature type="compositionally biased region" description="Basic and acidic residues" evidence="1">
    <location>
        <begin position="377"/>
        <end position="388"/>
    </location>
</feature>
<dbReference type="PANTHER" id="PTHR44329">
    <property type="entry name" value="SERINE/THREONINE-PROTEIN KINASE TNNI3K-RELATED"/>
    <property type="match status" value="1"/>
</dbReference>
<keyword evidence="4" id="KW-0418">Kinase</keyword>
<name>A0A9Y4JKP1_9TELE</name>
<evidence type="ECO:0000313" key="4">
    <source>
        <dbReference type="RefSeq" id="XP_008277914.1"/>
    </source>
</evidence>
<dbReference type="Proteomes" id="UP000694891">
    <property type="component" value="Unplaced"/>
</dbReference>
<dbReference type="Gene3D" id="1.10.510.10">
    <property type="entry name" value="Transferase(Phosphotransferase) domain 1"/>
    <property type="match status" value="1"/>
</dbReference>
<dbReference type="SUPFAM" id="SSF56112">
    <property type="entry name" value="Protein kinase-like (PK-like)"/>
    <property type="match status" value="1"/>
</dbReference>
<dbReference type="PROSITE" id="PS00108">
    <property type="entry name" value="PROTEIN_KINASE_ST"/>
    <property type="match status" value="1"/>
</dbReference>
<evidence type="ECO:0000259" key="2">
    <source>
        <dbReference type="PROSITE" id="PS50011"/>
    </source>
</evidence>
<feature type="region of interest" description="Disordered" evidence="1">
    <location>
        <begin position="308"/>
        <end position="413"/>
    </location>
</feature>
<dbReference type="GO" id="GO:0005524">
    <property type="term" value="F:ATP binding"/>
    <property type="evidence" value="ECO:0007669"/>
    <property type="project" value="InterPro"/>
</dbReference>
<proteinExistence type="predicted"/>
<dbReference type="AlphaFoldDB" id="A0A9Y4JKP1"/>
<keyword evidence="3" id="KW-1185">Reference proteome</keyword>
<dbReference type="RefSeq" id="XP_008277914.1">
    <property type="nucleotide sequence ID" value="XM_008279692.1"/>
</dbReference>
<dbReference type="InterPro" id="IPR008271">
    <property type="entry name" value="Ser/Thr_kinase_AS"/>
</dbReference>
<reference evidence="4" key="1">
    <citation type="submission" date="2025-08" db="UniProtKB">
        <authorList>
            <consortium name="RefSeq"/>
        </authorList>
    </citation>
    <scope>IDENTIFICATION</scope>
</reference>
<dbReference type="CTD" id="11035"/>
<dbReference type="SMART" id="SM00220">
    <property type="entry name" value="S_TKc"/>
    <property type="match status" value="1"/>
</dbReference>
<protein>
    <submittedName>
        <fullName evidence="4">Receptor-interacting serine/threonine-protein kinase 3</fullName>
    </submittedName>
</protein>
<dbReference type="Pfam" id="PF00069">
    <property type="entry name" value="Pkinase"/>
    <property type="match status" value="1"/>
</dbReference>
<dbReference type="PROSITE" id="PS50011">
    <property type="entry name" value="PROTEIN_KINASE_DOM"/>
    <property type="match status" value="1"/>
</dbReference>
<dbReference type="GO" id="GO:0004706">
    <property type="term" value="F:JUN kinase kinase kinase activity"/>
    <property type="evidence" value="ECO:0007669"/>
    <property type="project" value="TreeGrafter"/>
</dbReference>
<evidence type="ECO:0000313" key="3">
    <source>
        <dbReference type="Proteomes" id="UP000694891"/>
    </source>
</evidence>
<dbReference type="PANTHER" id="PTHR44329:SF297">
    <property type="entry name" value="RECEPTOR-INTERACTING SERINE_THREONINE-PROTEIN KINASE 3"/>
    <property type="match status" value="1"/>
</dbReference>
<keyword evidence="4" id="KW-0808">Transferase</keyword>
<accession>A0A9Y4JKP1</accession>
<gene>
    <name evidence="4" type="primary">ripk3</name>
</gene>